<name>A0A7D7R6H1_9FLAO</name>
<feature type="domain" description="HTH araC/xylS-type" evidence="4">
    <location>
        <begin position="1"/>
        <end position="41"/>
    </location>
</feature>
<evidence type="ECO:0000313" key="5">
    <source>
        <dbReference type="EMBL" id="QMS98889.1"/>
    </source>
</evidence>
<keyword evidence="3" id="KW-0804">Transcription</keyword>
<reference evidence="5 6" key="1">
    <citation type="submission" date="2020-07" db="EMBL/GenBank/DDBJ databases">
        <title>Chryseobacterium sp.cx-624.</title>
        <authorList>
            <person name="Yang C."/>
        </authorList>
    </citation>
    <scope>NUCLEOTIDE SEQUENCE [LARGE SCALE GENOMIC DNA]</scope>
    <source>
        <strain evidence="6">cx-624</strain>
    </source>
</reference>
<dbReference type="InterPro" id="IPR018060">
    <property type="entry name" value="HTH_AraC"/>
</dbReference>
<organism evidence="5 6">
    <name type="scientific">Marnyiella aurantia</name>
    <dbReference type="NCBI Taxonomy" id="2758037"/>
    <lineage>
        <taxon>Bacteria</taxon>
        <taxon>Pseudomonadati</taxon>
        <taxon>Bacteroidota</taxon>
        <taxon>Flavobacteriia</taxon>
        <taxon>Flavobacteriales</taxon>
        <taxon>Weeksellaceae</taxon>
        <taxon>Marnyiella</taxon>
    </lineage>
</organism>
<dbReference type="InterPro" id="IPR009057">
    <property type="entry name" value="Homeodomain-like_sf"/>
</dbReference>
<dbReference type="GO" id="GO:0043565">
    <property type="term" value="F:sequence-specific DNA binding"/>
    <property type="evidence" value="ECO:0007669"/>
    <property type="project" value="InterPro"/>
</dbReference>
<evidence type="ECO:0000256" key="2">
    <source>
        <dbReference type="ARBA" id="ARBA00023125"/>
    </source>
</evidence>
<evidence type="ECO:0000313" key="6">
    <source>
        <dbReference type="Proteomes" id="UP000515349"/>
    </source>
</evidence>
<accession>A0A7D7R6H1</accession>
<dbReference type="PRINTS" id="PR00032">
    <property type="entry name" value="HTHARAC"/>
</dbReference>
<dbReference type="PANTHER" id="PTHR43280">
    <property type="entry name" value="ARAC-FAMILY TRANSCRIPTIONAL REGULATOR"/>
    <property type="match status" value="1"/>
</dbReference>
<evidence type="ECO:0000256" key="1">
    <source>
        <dbReference type="ARBA" id="ARBA00023015"/>
    </source>
</evidence>
<dbReference type="KEGG" id="cbau:H1R16_02445"/>
<dbReference type="Pfam" id="PF12833">
    <property type="entry name" value="HTH_18"/>
    <property type="match status" value="1"/>
</dbReference>
<dbReference type="PANTHER" id="PTHR43280:SF2">
    <property type="entry name" value="HTH-TYPE TRANSCRIPTIONAL REGULATOR EXSA"/>
    <property type="match status" value="1"/>
</dbReference>
<dbReference type="PROSITE" id="PS01124">
    <property type="entry name" value="HTH_ARAC_FAMILY_2"/>
    <property type="match status" value="1"/>
</dbReference>
<gene>
    <name evidence="5" type="ORF">H1R16_02445</name>
</gene>
<evidence type="ECO:0000259" key="4">
    <source>
        <dbReference type="PROSITE" id="PS01124"/>
    </source>
</evidence>
<dbReference type="EMBL" id="CP059472">
    <property type="protein sequence ID" value="QMS98889.1"/>
    <property type="molecule type" value="Genomic_DNA"/>
</dbReference>
<keyword evidence="1" id="KW-0805">Transcription regulation</keyword>
<evidence type="ECO:0000256" key="3">
    <source>
        <dbReference type="ARBA" id="ARBA00023163"/>
    </source>
</evidence>
<dbReference type="InterPro" id="IPR020449">
    <property type="entry name" value="Tscrpt_reg_AraC-type_HTH"/>
</dbReference>
<dbReference type="AlphaFoldDB" id="A0A7D7R6H1"/>
<sequence length="46" mass="5374">MLNTNLSVTEIAFDLGFTDKSHFGKYFRKTTGESPNRFRQKFVSEQ</sequence>
<keyword evidence="2" id="KW-0238">DNA-binding</keyword>
<dbReference type="Gene3D" id="1.10.10.60">
    <property type="entry name" value="Homeodomain-like"/>
    <property type="match status" value="1"/>
</dbReference>
<protein>
    <submittedName>
        <fullName evidence="5">AraC family transcriptional regulator</fullName>
    </submittedName>
</protein>
<proteinExistence type="predicted"/>
<dbReference type="RefSeq" id="WP_182035780.1">
    <property type="nucleotide sequence ID" value="NZ_CP059472.1"/>
</dbReference>
<dbReference type="SUPFAM" id="SSF46689">
    <property type="entry name" value="Homeodomain-like"/>
    <property type="match status" value="1"/>
</dbReference>
<dbReference type="GO" id="GO:0003700">
    <property type="term" value="F:DNA-binding transcription factor activity"/>
    <property type="evidence" value="ECO:0007669"/>
    <property type="project" value="InterPro"/>
</dbReference>
<dbReference type="Proteomes" id="UP000515349">
    <property type="component" value="Chromosome"/>
</dbReference>